<protein>
    <submittedName>
        <fullName evidence="1">Uncharacterized protein</fullName>
    </submittedName>
</protein>
<evidence type="ECO:0000313" key="1">
    <source>
        <dbReference type="EMBL" id="MEA5259302.1"/>
    </source>
</evidence>
<dbReference type="Proteomes" id="UP001304671">
    <property type="component" value="Unassembled WGS sequence"/>
</dbReference>
<accession>A0ABU5QQE0</accession>
<sequence>MLFSLAELDASFIDRVIILAGQMEGEPLPNGRGPFRIIVPDEKKPARCIFEVTNLIVRFAKD</sequence>
<comment type="caution">
    <text evidence="1">The sequence shown here is derived from an EMBL/GenBank/DDBJ whole genome shotgun (WGS) entry which is preliminary data.</text>
</comment>
<dbReference type="RefSeq" id="WP_323250805.1">
    <property type="nucleotide sequence ID" value="NZ_JAYFUL010000028.1"/>
</dbReference>
<proteinExistence type="predicted"/>
<keyword evidence="2" id="KW-1185">Reference proteome</keyword>
<gene>
    <name evidence="1" type="ORF">VB264_16005</name>
</gene>
<organism evidence="1 2">
    <name type="scientific">Arcicella aquatica</name>
    <dbReference type="NCBI Taxonomy" id="217141"/>
    <lineage>
        <taxon>Bacteria</taxon>
        <taxon>Pseudomonadati</taxon>
        <taxon>Bacteroidota</taxon>
        <taxon>Cytophagia</taxon>
        <taxon>Cytophagales</taxon>
        <taxon>Flectobacillaceae</taxon>
        <taxon>Arcicella</taxon>
    </lineage>
</organism>
<reference evidence="1 2" key="1">
    <citation type="submission" date="2023-12" db="EMBL/GenBank/DDBJ databases">
        <title>Novel species of the genus Arcicella isolated from rivers.</title>
        <authorList>
            <person name="Lu H."/>
        </authorList>
    </citation>
    <scope>NUCLEOTIDE SEQUENCE [LARGE SCALE GENOMIC DNA]</scope>
    <source>
        <strain evidence="1 2">LMG 21963</strain>
    </source>
</reference>
<dbReference type="EMBL" id="JAYFUL010000028">
    <property type="protein sequence ID" value="MEA5259302.1"/>
    <property type="molecule type" value="Genomic_DNA"/>
</dbReference>
<name>A0ABU5QQE0_9BACT</name>
<evidence type="ECO:0000313" key="2">
    <source>
        <dbReference type="Proteomes" id="UP001304671"/>
    </source>
</evidence>